<evidence type="ECO:0000256" key="6">
    <source>
        <dbReference type="PROSITE-ProRule" id="PRU10007"/>
    </source>
</evidence>
<evidence type="ECO:0000256" key="4">
    <source>
        <dbReference type="PIRNR" id="PIRNR036492"/>
    </source>
</evidence>
<dbReference type="Proteomes" id="UP000573499">
    <property type="component" value="Unassembled WGS sequence"/>
</dbReference>
<evidence type="ECO:0000313" key="10">
    <source>
        <dbReference type="Proteomes" id="UP000573499"/>
    </source>
</evidence>
<dbReference type="CDD" id="cd07133">
    <property type="entry name" value="ALDH_CALDH_CalB"/>
    <property type="match status" value="1"/>
</dbReference>
<organism evidence="9 10">
    <name type="scientific">Rugamonas apoptosis</name>
    <dbReference type="NCBI Taxonomy" id="2758570"/>
    <lineage>
        <taxon>Bacteria</taxon>
        <taxon>Pseudomonadati</taxon>
        <taxon>Pseudomonadota</taxon>
        <taxon>Betaproteobacteria</taxon>
        <taxon>Burkholderiales</taxon>
        <taxon>Oxalobacteraceae</taxon>
        <taxon>Telluria group</taxon>
        <taxon>Rugamonas</taxon>
    </lineage>
</organism>
<dbReference type="AlphaFoldDB" id="A0A7W2F7Q7"/>
<evidence type="ECO:0000256" key="2">
    <source>
        <dbReference type="ARBA" id="ARBA00023002"/>
    </source>
</evidence>
<dbReference type="InterPro" id="IPR029510">
    <property type="entry name" value="Ald_DH_CS_GLU"/>
</dbReference>
<evidence type="ECO:0000313" key="9">
    <source>
        <dbReference type="EMBL" id="MBA5686665.1"/>
    </source>
</evidence>
<evidence type="ECO:0000256" key="1">
    <source>
        <dbReference type="ARBA" id="ARBA00009986"/>
    </source>
</evidence>
<dbReference type="GO" id="GO:0006081">
    <property type="term" value="P:aldehyde metabolic process"/>
    <property type="evidence" value="ECO:0007669"/>
    <property type="project" value="InterPro"/>
</dbReference>
<feature type="active site" evidence="5">
    <location>
        <position position="282"/>
    </location>
</feature>
<dbReference type="PIRSF" id="PIRSF036492">
    <property type="entry name" value="ALDH"/>
    <property type="match status" value="1"/>
</dbReference>
<name>A0A7W2F7Q7_9BURK</name>
<evidence type="ECO:0000256" key="5">
    <source>
        <dbReference type="PIRSR" id="PIRSR036492-1"/>
    </source>
</evidence>
<sequence length="512" mass="56032">MNTIVATPLPASPAYVDPLPAHAPPARAASVDLDQPPPAHLAQLLARQRAAYLAQPYPDAAQRKDKLRRLLKALRQHQDALCDALSADFGIRSVAESKIGDLLTVATAIRHTIGQLDKWMKPRRRSAELLFAVNSAWVEYQPKGVVGIIAPWNFPVYLSLGPLVASLAAGNRALIKMSEFSPHTTRALRTMLADAFEPDEVCVLGGDVEVGRAFSALPFDHLIFTGSTVVGRHVMRAAAENLVPVTLELGGKSPAIVSRSASVAEAAARIAHGKGFNCGQICVAPDYALVPRERLDSFVEAVKMHFRRMYPATSVRDADYSNVVTPAHAERLHRMLADARAKGGRVIACEEGAHGQRLPLHLVLDASDDMAVCREEIFGPILPVIAYDDVEQVIAYVNERPRPLALYWFGANKAESEALRRRTHAGGMTINDWGWHVFQNDLPFGGIGASGSGSYHGIEGFHALSHGKSIFRERPWFPIRLLHPPYGNLAQRWALKLYLGTQKGRTDVNTHK</sequence>
<evidence type="ECO:0000256" key="3">
    <source>
        <dbReference type="ARBA" id="ARBA00023027"/>
    </source>
</evidence>
<feature type="active site" evidence="5 6">
    <location>
        <position position="248"/>
    </location>
</feature>
<gene>
    <name evidence="9" type="ORF">H3H39_06305</name>
</gene>
<dbReference type="InterPro" id="IPR012394">
    <property type="entry name" value="Aldehyde_DH_NAD(P)"/>
</dbReference>
<dbReference type="PANTHER" id="PTHR43570:SF20">
    <property type="entry name" value="ALDEHYDE DEHYDROGENASE ALDX-RELATED"/>
    <property type="match status" value="1"/>
</dbReference>
<comment type="similarity">
    <text evidence="1 4 7">Belongs to the aldehyde dehydrogenase family.</text>
</comment>
<dbReference type="InterPro" id="IPR016161">
    <property type="entry name" value="Ald_DH/histidinol_DH"/>
</dbReference>
<dbReference type="Gene3D" id="3.40.605.10">
    <property type="entry name" value="Aldehyde Dehydrogenase, Chain A, domain 1"/>
    <property type="match status" value="1"/>
</dbReference>
<comment type="caution">
    <text evidence="9">The sequence shown here is derived from an EMBL/GenBank/DDBJ whole genome shotgun (WGS) entry which is preliminary data.</text>
</comment>
<evidence type="ECO:0000259" key="8">
    <source>
        <dbReference type="Pfam" id="PF00171"/>
    </source>
</evidence>
<keyword evidence="3" id="KW-0520">NAD</keyword>
<dbReference type="SUPFAM" id="SSF53720">
    <property type="entry name" value="ALDH-like"/>
    <property type="match status" value="1"/>
</dbReference>
<dbReference type="InterPro" id="IPR015590">
    <property type="entry name" value="Aldehyde_DH_dom"/>
</dbReference>
<dbReference type="PROSITE" id="PS00687">
    <property type="entry name" value="ALDEHYDE_DEHYDR_GLU"/>
    <property type="match status" value="1"/>
</dbReference>
<keyword evidence="10" id="KW-1185">Reference proteome</keyword>
<proteinExistence type="inferred from homology"/>
<dbReference type="Pfam" id="PF00171">
    <property type="entry name" value="Aldedh"/>
    <property type="match status" value="1"/>
</dbReference>
<reference evidence="9 10" key="1">
    <citation type="submission" date="2020-07" db="EMBL/GenBank/DDBJ databases">
        <title>Novel species isolated from subtropical streams in China.</title>
        <authorList>
            <person name="Lu H."/>
        </authorList>
    </citation>
    <scope>NUCLEOTIDE SEQUENCE [LARGE SCALE GENOMIC DNA]</scope>
    <source>
        <strain evidence="9 10">LX47W</strain>
    </source>
</reference>
<evidence type="ECO:0000256" key="7">
    <source>
        <dbReference type="RuleBase" id="RU003345"/>
    </source>
</evidence>
<keyword evidence="2 4" id="KW-0560">Oxidoreductase</keyword>
<feature type="domain" description="Aldehyde dehydrogenase" evidence="8">
    <location>
        <begin position="59"/>
        <end position="469"/>
    </location>
</feature>
<dbReference type="EMBL" id="JACEZU010000002">
    <property type="protein sequence ID" value="MBA5686665.1"/>
    <property type="molecule type" value="Genomic_DNA"/>
</dbReference>
<dbReference type="GO" id="GO:0005737">
    <property type="term" value="C:cytoplasm"/>
    <property type="evidence" value="ECO:0007669"/>
    <property type="project" value="TreeGrafter"/>
</dbReference>
<accession>A0A7W2F7Q7</accession>
<dbReference type="Gene3D" id="3.40.309.10">
    <property type="entry name" value="Aldehyde Dehydrogenase, Chain A, domain 2"/>
    <property type="match status" value="1"/>
</dbReference>
<dbReference type="GO" id="GO:0004029">
    <property type="term" value="F:aldehyde dehydrogenase (NAD+) activity"/>
    <property type="evidence" value="ECO:0007669"/>
    <property type="project" value="TreeGrafter"/>
</dbReference>
<dbReference type="PANTHER" id="PTHR43570">
    <property type="entry name" value="ALDEHYDE DEHYDROGENASE"/>
    <property type="match status" value="1"/>
</dbReference>
<dbReference type="InterPro" id="IPR016163">
    <property type="entry name" value="Ald_DH_C"/>
</dbReference>
<protein>
    <recommendedName>
        <fullName evidence="4">Aldehyde dehydrogenase</fullName>
    </recommendedName>
</protein>
<dbReference type="InterPro" id="IPR016162">
    <property type="entry name" value="Ald_DH_N"/>
</dbReference>
<dbReference type="RefSeq" id="WP_182152483.1">
    <property type="nucleotide sequence ID" value="NZ_JACEZU010000002.1"/>
</dbReference>